<accession>A0A5B7FED4</accession>
<reference evidence="1 2" key="1">
    <citation type="submission" date="2019-05" db="EMBL/GenBank/DDBJ databases">
        <title>Another draft genome of Portunus trituberculatus and its Hox gene families provides insights of decapod evolution.</title>
        <authorList>
            <person name="Jeong J.-H."/>
            <person name="Song I."/>
            <person name="Kim S."/>
            <person name="Choi T."/>
            <person name="Kim D."/>
            <person name="Ryu S."/>
            <person name="Kim W."/>
        </authorList>
    </citation>
    <scope>NUCLEOTIDE SEQUENCE [LARGE SCALE GENOMIC DNA]</scope>
    <source>
        <tissue evidence="1">Muscle</tissue>
    </source>
</reference>
<protein>
    <submittedName>
        <fullName evidence="1">Uncharacterized protein</fullName>
    </submittedName>
</protein>
<organism evidence="1 2">
    <name type="scientific">Portunus trituberculatus</name>
    <name type="common">Swimming crab</name>
    <name type="synonym">Neptunus trituberculatus</name>
    <dbReference type="NCBI Taxonomy" id="210409"/>
    <lineage>
        <taxon>Eukaryota</taxon>
        <taxon>Metazoa</taxon>
        <taxon>Ecdysozoa</taxon>
        <taxon>Arthropoda</taxon>
        <taxon>Crustacea</taxon>
        <taxon>Multicrustacea</taxon>
        <taxon>Malacostraca</taxon>
        <taxon>Eumalacostraca</taxon>
        <taxon>Eucarida</taxon>
        <taxon>Decapoda</taxon>
        <taxon>Pleocyemata</taxon>
        <taxon>Brachyura</taxon>
        <taxon>Eubrachyura</taxon>
        <taxon>Portunoidea</taxon>
        <taxon>Portunidae</taxon>
        <taxon>Portuninae</taxon>
        <taxon>Portunus</taxon>
    </lineage>
</organism>
<comment type="caution">
    <text evidence="1">The sequence shown here is derived from an EMBL/GenBank/DDBJ whole genome shotgun (WGS) entry which is preliminary data.</text>
</comment>
<gene>
    <name evidence="1" type="ORF">E2C01_038522</name>
</gene>
<dbReference type="Proteomes" id="UP000324222">
    <property type="component" value="Unassembled WGS sequence"/>
</dbReference>
<evidence type="ECO:0000313" key="1">
    <source>
        <dbReference type="EMBL" id="MPC44842.1"/>
    </source>
</evidence>
<name>A0A5B7FED4_PORTR</name>
<sequence length="32" mass="3690">MGKIASRFKLTLIRPMKNRPNPVELRGSYVCI</sequence>
<keyword evidence="2" id="KW-1185">Reference proteome</keyword>
<dbReference type="AlphaFoldDB" id="A0A5B7FED4"/>
<dbReference type="EMBL" id="VSRR010006464">
    <property type="protein sequence ID" value="MPC44842.1"/>
    <property type="molecule type" value="Genomic_DNA"/>
</dbReference>
<proteinExistence type="predicted"/>
<evidence type="ECO:0000313" key="2">
    <source>
        <dbReference type="Proteomes" id="UP000324222"/>
    </source>
</evidence>